<accession>H9UI17</accession>
<dbReference type="Gene3D" id="3.40.1700.10">
    <property type="entry name" value="DNA integrity scanning protein, DisA, N-terminal domain"/>
    <property type="match status" value="1"/>
</dbReference>
<dbReference type="InterPro" id="IPR050338">
    <property type="entry name" value="DisA"/>
</dbReference>
<keyword evidence="13" id="KW-1185">Reference proteome</keyword>
<dbReference type="PROSITE" id="PS51794">
    <property type="entry name" value="DAC"/>
    <property type="match status" value="1"/>
</dbReference>
<dbReference type="EMBL" id="CP003282">
    <property type="protein sequence ID" value="AFG37160.1"/>
    <property type="molecule type" value="Genomic_DNA"/>
</dbReference>
<dbReference type="KEGG" id="sfc:Spiaf_1073"/>
<dbReference type="PANTHER" id="PTHR34185">
    <property type="entry name" value="DIADENYLATE CYCLASE"/>
    <property type="match status" value="1"/>
</dbReference>
<dbReference type="SUPFAM" id="SSF143597">
    <property type="entry name" value="YojJ-like"/>
    <property type="match status" value="1"/>
</dbReference>
<protein>
    <recommendedName>
        <fullName evidence="10">Diadenylate cyclase</fullName>
        <shortName evidence="10">DAC</shortName>
        <ecNumber evidence="10">2.7.7.85</ecNumber>
    </recommendedName>
    <alternativeName>
        <fullName evidence="10">Cyclic-di-AMP synthase</fullName>
        <shortName evidence="10">c-di-AMP synthase</shortName>
    </alternativeName>
</protein>
<comment type="caution">
    <text evidence="10">Lacks conserved residue(s) required for the propagation of feature annotation.</text>
</comment>
<feature type="transmembrane region" description="Helical" evidence="10">
    <location>
        <begin position="65"/>
        <end position="83"/>
    </location>
</feature>
<evidence type="ECO:0000256" key="1">
    <source>
        <dbReference type="ARBA" id="ARBA00000877"/>
    </source>
</evidence>
<dbReference type="GO" id="GO:0005524">
    <property type="term" value="F:ATP binding"/>
    <property type="evidence" value="ECO:0007669"/>
    <property type="project" value="UniProtKB-UniRule"/>
</dbReference>
<evidence type="ECO:0000256" key="7">
    <source>
        <dbReference type="ARBA" id="ARBA00022840"/>
    </source>
</evidence>
<dbReference type="Proteomes" id="UP000007383">
    <property type="component" value="Chromosome"/>
</dbReference>
<dbReference type="NCBIfam" id="TIGR00159">
    <property type="entry name" value="diadenylate cyclase CdaA"/>
    <property type="match status" value="1"/>
</dbReference>
<evidence type="ECO:0000313" key="12">
    <source>
        <dbReference type="EMBL" id="AFG37160.1"/>
    </source>
</evidence>
<dbReference type="HOGENOM" id="CLU_038561_0_1_12"/>
<feature type="transmembrane region" description="Helical" evidence="10">
    <location>
        <begin position="6"/>
        <end position="28"/>
    </location>
</feature>
<dbReference type="PIRSF" id="PIRSF004793">
    <property type="entry name" value="UCP004793"/>
    <property type="match status" value="1"/>
</dbReference>
<comment type="subunit">
    <text evidence="10">Probably a homodimer.</text>
</comment>
<dbReference type="EC" id="2.7.7.85" evidence="10"/>
<dbReference type="InterPro" id="IPR034701">
    <property type="entry name" value="CdaA"/>
</dbReference>
<evidence type="ECO:0000256" key="10">
    <source>
        <dbReference type="HAMAP-Rule" id="MF_01499"/>
    </source>
</evidence>
<dbReference type="eggNOG" id="COG1624">
    <property type="taxonomic scope" value="Bacteria"/>
</dbReference>
<evidence type="ECO:0000256" key="4">
    <source>
        <dbReference type="ARBA" id="ARBA00022692"/>
    </source>
</evidence>
<dbReference type="PATRIC" id="fig|889378.3.peg.1074"/>
<comment type="similarity">
    <text evidence="10">Belongs to the adenylate cyclase family. DacA/CdaA subfamily.</text>
</comment>
<dbReference type="InterPro" id="IPR036888">
    <property type="entry name" value="DNA_integrity_DisA_N_sf"/>
</dbReference>
<evidence type="ECO:0000256" key="5">
    <source>
        <dbReference type="ARBA" id="ARBA00022695"/>
    </source>
</evidence>
<dbReference type="GO" id="GO:0006171">
    <property type="term" value="P:cAMP biosynthetic process"/>
    <property type="evidence" value="ECO:0007669"/>
    <property type="project" value="InterPro"/>
</dbReference>
<keyword evidence="5 10" id="KW-0548">Nucleotidyltransferase</keyword>
<evidence type="ECO:0000256" key="3">
    <source>
        <dbReference type="ARBA" id="ARBA00022679"/>
    </source>
</evidence>
<evidence type="ECO:0000259" key="11">
    <source>
        <dbReference type="PROSITE" id="PS51794"/>
    </source>
</evidence>
<dbReference type="RefSeq" id="WP_014455152.1">
    <property type="nucleotide sequence ID" value="NC_017098.1"/>
</dbReference>
<gene>
    <name evidence="10" type="primary">dacA</name>
    <name evidence="12" type="ordered locus">Spiaf_1073</name>
</gene>
<dbReference type="AlphaFoldDB" id="H9UI17"/>
<dbReference type="InterPro" id="IPR014046">
    <property type="entry name" value="C-di-AMP_synthase"/>
</dbReference>
<keyword evidence="9 10" id="KW-0472">Membrane</keyword>
<dbReference type="GO" id="GO:0106408">
    <property type="term" value="F:diadenylate cyclase activity"/>
    <property type="evidence" value="ECO:0007669"/>
    <property type="project" value="UniProtKB-EC"/>
</dbReference>
<evidence type="ECO:0000256" key="8">
    <source>
        <dbReference type="ARBA" id="ARBA00022989"/>
    </source>
</evidence>
<keyword evidence="10" id="KW-0997">Cell inner membrane</keyword>
<keyword evidence="8 10" id="KW-1133">Transmembrane helix</keyword>
<proteinExistence type="inferred from homology"/>
<name>H9UI17_SPIAZ</name>
<dbReference type="InterPro" id="IPR003390">
    <property type="entry name" value="DNA_integrity_scan_DisA_N"/>
</dbReference>
<dbReference type="STRING" id="889378.Spiaf_1073"/>
<dbReference type="HAMAP" id="MF_01499">
    <property type="entry name" value="DacA"/>
    <property type="match status" value="1"/>
</dbReference>
<evidence type="ECO:0000256" key="9">
    <source>
        <dbReference type="ARBA" id="ARBA00023136"/>
    </source>
</evidence>
<dbReference type="PANTHER" id="PTHR34185:SF1">
    <property type="entry name" value="DIADENYLATE CYCLASE"/>
    <property type="match status" value="1"/>
</dbReference>
<comment type="function">
    <text evidence="10">Catalyzes the condensation of 2 ATP molecules into cyclic di-AMP (c-di-AMP), a second messenger used to regulate differing processes in different bacteria.</text>
</comment>
<feature type="domain" description="DAC" evidence="11">
    <location>
        <begin position="84"/>
        <end position="240"/>
    </location>
</feature>
<keyword evidence="7 10" id="KW-0067">ATP-binding</keyword>
<reference evidence="13" key="1">
    <citation type="journal article" date="2013" name="Stand. Genomic Sci.">
        <title>Complete genome sequence of the halophilic bacterium Spirochaeta africana type strain (Z-7692(T)) from the alkaline Lake Magadi in the East African Rift.</title>
        <authorList>
            <person name="Liolos K."/>
            <person name="Abt B."/>
            <person name="Scheuner C."/>
            <person name="Teshima H."/>
            <person name="Held B."/>
            <person name="Lapidus A."/>
            <person name="Nolan M."/>
            <person name="Lucas S."/>
            <person name="Deshpande S."/>
            <person name="Cheng J.F."/>
            <person name="Tapia R."/>
            <person name="Goodwin L.A."/>
            <person name="Pitluck S."/>
            <person name="Pagani I."/>
            <person name="Ivanova N."/>
            <person name="Mavromatis K."/>
            <person name="Mikhailova N."/>
            <person name="Huntemann M."/>
            <person name="Pati A."/>
            <person name="Chen A."/>
            <person name="Palaniappan K."/>
            <person name="Land M."/>
            <person name="Rohde M."/>
            <person name="Tindall B.J."/>
            <person name="Detter J.C."/>
            <person name="Goker M."/>
            <person name="Bristow J."/>
            <person name="Eisen J.A."/>
            <person name="Markowitz V."/>
            <person name="Hugenholtz P."/>
            <person name="Woyke T."/>
            <person name="Klenk H.P."/>
            <person name="Kyrpides N.C."/>
        </authorList>
    </citation>
    <scope>NUCLEOTIDE SEQUENCE</scope>
    <source>
        <strain evidence="13">ATCC 700263 / DSM 8902 / Z-7692</strain>
    </source>
</reference>
<sequence>MNLLQDIYIFRVLILPALDIALLSFLIYKGYQILVQTRAVQLVKGAFLLVAMYAVAFFLNLQTVLLIINTVAPSLVIGIAIIFQPELRKIFTRIGQGSIFPFSRRSRPYPIDQVVTAAETLAHQGRGALIVFTRSVGQKSIIEKGTMLNAEISAALLVTIFMHDNPLHDGAVVLQGSTVVAAACFLPMSEQLDIRRSFGTRHRAALGLAEETDGVVLIVSEETGAMSLAYDANLYYDLSVPEVYRRLRDALNLQDMDESEGEQLEQ</sequence>
<keyword evidence="4 10" id="KW-0812">Transmembrane</keyword>
<evidence type="ECO:0000256" key="6">
    <source>
        <dbReference type="ARBA" id="ARBA00022741"/>
    </source>
</evidence>
<evidence type="ECO:0000313" key="13">
    <source>
        <dbReference type="Proteomes" id="UP000007383"/>
    </source>
</evidence>
<dbReference type="OrthoDB" id="9807385at2"/>
<keyword evidence="3 10" id="KW-0808">Transferase</keyword>
<dbReference type="Pfam" id="PF02457">
    <property type="entry name" value="DAC"/>
    <property type="match status" value="1"/>
</dbReference>
<dbReference type="GO" id="GO:0004016">
    <property type="term" value="F:adenylate cyclase activity"/>
    <property type="evidence" value="ECO:0007669"/>
    <property type="project" value="UniProtKB-UniRule"/>
</dbReference>
<keyword evidence="2 10" id="KW-1003">Cell membrane</keyword>
<comment type="catalytic activity">
    <reaction evidence="1 10">
        <text>2 ATP = 3',3'-c-di-AMP + 2 diphosphate</text>
        <dbReference type="Rhea" id="RHEA:35655"/>
        <dbReference type="ChEBI" id="CHEBI:30616"/>
        <dbReference type="ChEBI" id="CHEBI:33019"/>
        <dbReference type="ChEBI" id="CHEBI:71500"/>
        <dbReference type="EC" id="2.7.7.85"/>
    </reaction>
</comment>
<feature type="transmembrane region" description="Helical" evidence="10">
    <location>
        <begin position="40"/>
        <end position="59"/>
    </location>
</feature>
<organism evidence="12 13">
    <name type="scientific">Spirochaeta africana (strain ATCC 700263 / DSM 8902 / Z-7692)</name>
    <dbReference type="NCBI Taxonomy" id="889378"/>
    <lineage>
        <taxon>Bacteria</taxon>
        <taxon>Pseudomonadati</taxon>
        <taxon>Spirochaetota</taxon>
        <taxon>Spirochaetia</taxon>
        <taxon>Spirochaetales</taxon>
        <taxon>Spirochaetaceae</taxon>
        <taxon>Spirochaeta</taxon>
    </lineage>
</organism>
<keyword evidence="6 10" id="KW-0547">Nucleotide-binding</keyword>
<evidence type="ECO:0000256" key="2">
    <source>
        <dbReference type="ARBA" id="ARBA00022475"/>
    </source>
</evidence>